<proteinExistence type="predicted"/>
<dbReference type="InterPro" id="IPR000560">
    <property type="entry name" value="His_Pase_clade-2"/>
</dbReference>
<dbReference type="AlphaFoldDB" id="A0A1Q9AE62"/>
<comment type="caution">
    <text evidence="1">The sequence shown here is derived from an EMBL/GenBank/DDBJ whole genome shotgun (WGS) entry which is preliminary data.</text>
</comment>
<dbReference type="STRING" id="1672749.BJF92_00250"/>
<accession>A0A1Q9AE62</accession>
<organism evidence="1 2">
    <name type="scientific">Xaviernesmea rhizosphaerae</name>
    <dbReference type="NCBI Taxonomy" id="1672749"/>
    <lineage>
        <taxon>Bacteria</taxon>
        <taxon>Pseudomonadati</taxon>
        <taxon>Pseudomonadota</taxon>
        <taxon>Alphaproteobacteria</taxon>
        <taxon>Hyphomicrobiales</taxon>
        <taxon>Rhizobiaceae</taxon>
        <taxon>Rhizobium/Agrobacterium group</taxon>
        <taxon>Xaviernesmea</taxon>
    </lineage>
</organism>
<gene>
    <name evidence="1" type="ORF">BJF92_00250</name>
</gene>
<evidence type="ECO:0008006" key="3">
    <source>
        <dbReference type="Google" id="ProtNLM"/>
    </source>
</evidence>
<dbReference type="InterPro" id="IPR029033">
    <property type="entry name" value="His_PPase_superfam"/>
</dbReference>
<dbReference type="Pfam" id="PF00328">
    <property type="entry name" value="His_Phos_2"/>
    <property type="match status" value="1"/>
</dbReference>
<reference evidence="1 2" key="1">
    <citation type="submission" date="2016-09" db="EMBL/GenBank/DDBJ databases">
        <title>Rhizobium sp. nov., a novel species isolated from the rice rhizosphere.</title>
        <authorList>
            <person name="Zhao J."/>
            <person name="Zhang X."/>
        </authorList>
    </citation>
    <scope>NUCLEOTIDE SEQUENCE [LARGE SCALE GENOMIC DNA]</scope>
    <source>
        <strain evidence="1 2">MH17</strain>
    </source>
</reference>
<evidence type="ECO:0000313" key="1">
    <source>
        <dbReference type="EMBL" id="OLP53242.1"/>
    </source>
</evidence>
<sequence length="482" mass="50657">MAAPAGAGRTLNEAPGRPVRRLPLCATVKDEPAMPIRSRLTVSARFSSAFVALSLCAATALPITALSSAAHAADGLVSDKMILLMRHGVRPQTDSKELAKLSPKAWPTWDVADGQLTAHGIQAVKALAPWQRGMLAAKGLVPAEGCPVQGTVFGWANRSVQRTIDTGKVLLTTMFPGCGLGVGYATMEGPDPLYDASETELGAIDVDQAKEAILKAAGGSFDGLKARAAPLLKELDAILGCETGAKGCPLSAQDWQIDVKEGEGDKPASVSLKGPLAKAGTLVQVFLLQYANGFPADQVAFGKASTAADIIRLSELRQLKYDVGNRVPYLAARDASNFLNQILIALAIDPTRDETAGGPPNAKVLLFMGSDTQQAEIAAILGLHWHIPPYLDDETPPTGALSFERLHDAEGKAYVRLGFTAPSLDQIRTAGPIDAAHPPIQAISAVPGCEAETVEGACPLETFLTLSRPKLDMTAVAPYAYE</sequence>
<dbReference type="Gene3D" id="3.40.50.1240">
    <property type="entry name" value="Phosphoglycerate mutase-like"/>
    <property type="match status" value="2"/>
</dbReference>
<name>A0A1Q9AE62_9HYPH</name>
<dbReference type="SUPFAM" id="SSF53254">
    <property type="entry name" value="Phosphoglycerate mutase-like"/>
    <property type="match status" value="1"/>
</dbReference>
<dbReference type="EMBL" id="MKIO01000040">
    <property type="protein sequence ID" value="OLP53242.1"/>
    <property type="molecule type" value="Genomic_DNA"/>
</dbReference>
<evidence type="ECO:0000313" key="2">
    <source>
        <dbReference type="Proteomes" id="UP000186143"/>
    </source>
</evidence>
<dbReference type="Proteomes" id="UP000186143">
    <property type="component" value="Unassembled WGS sequence"/>
</dbReference>
<protein>
    <recommendedName>
        <fullName evidence="3">Histidine-type phosphatase</fullName>
    </recommendedName>
</protein>